<name>Q01SU3_SOLUE</name>
<proteinExistence type="predicted"/>
<dbReference type="STRING" id="234267.Acid_6351"/>
<accession>Q01SU3</accession>
<keyword evidence="1" id="KW-0732">Signal</keyword>
<dbReference type="OrthoDB" id="129483at2"/>
<gene>
    <name evidence="2" type="ordered locus">Acid_6351</name>
</gene>
<dbReference type="HOGENOM" id="CLU_2059880_0_0_0"/>
<evidence type="ECO:0000256" key="1">
    <source>
        <dbReference type="SAM" id="SignalP"/>
    </source>
</evidence>
<dbReference type="EMBL" id="CP000473">
    <property type="protein sequence ID" value="ABJ87277.1"/>
    <property type="molecule type" value="Genomic_DNA"/>
</dbReference>
<organism evidence="2">
    <name type="scientific">Solibacter usitatus (strain Ellin6076)</name>
    <dbReference type="NCBI Taxonomy" id="234267"/>
    <lineage>
        <taxon>Bacteria</taxon>
        <taxon>Pseudomonadati</taxon>
        <taxon>Acidobacteriota</taxon>
        <taxon>Terriglobia</taxon>
        <taxon>Bryobacterales</taxon>
        <taxon>Solibacteraceae</taxon>
        <taxon>Candidatus Solibacter</taxon>
    </lineage>
</organism>
<feature type="signal peptide" evidence="1">
    <location>
        <begin position="1"/>
        <end position="20"/>
    </location>
</feature>
<protein>
    <submittedName>
        <fullName evidence="2">Uncharacterized protein</fullName>
    </submittedName>
</protein>
<sequence length="119" mass="12801" precursor="true">MKIFTTFCCAALALGSALYAQSNADHMTVHFNQPVMVGETKLPAGDCDIRVLRGASDTTILVLRSENGRSVAALASHMSEEDSTSKDNASIVLSRHGDDLQLSKVLFSDHTGYQLSNVE</sequence>
<reference evidence="2" key="1">
    <citation type="submission" date="2006-10" db="EMBL/GenBank/DDBJ databases">
        <title>Complete sequence of Solibacter usitatus Ellin6076.</title>
        <authorList>
            <consortium name="US DOE Joint Genome Institute"/>
            <person name="Copeland A."/>
            <person name="Lucas S."/>
            <person name="Lapidus A."/>
            <person name="Barry K."/>
            <person name="Detter J.C."/>
            <person name="Glavina del Rio T."/>
            <person name="Hammon N."/>
            <person name="Israni S."/>
            <person name="Dalin E."/>
            <person name="Tice H."/>
            <person name="Pitluck S."/>
            <person name="Thompson L.S."/>
            <person name="Brettin T."/>
            <person name="Bruce D."/>
            <person name="Han C."/>
            <person name="Tapia R."/>
            <person name="Gilna P."/>
            <person name="Schmutz J."/>
            <person name="Larimer F."/>
            <person name="Land M."/>
            <person name="Hauser L."/>
            <person name="Kyrpides N."/>
            <person name="Mikhailova N."/>
            <person name="Janssen P.H."/>
            <person name="Kuske C.R."/>
            <person name="Richardson P."/>
        </authorList>
    </citation>
    <scope>NUCLEOTIDE SEQUENCE</scope>
    <source>
        <strain evidence="2">Ellin6076</strain>
    </source>
</reference>
<dbReference type="KEGG" id="sus:Acid_6351"/>
<feature type="chain" id="PRO_5004162549" evidence="1">
    <location>
        <begin position="21"/>
        <end position="119"/>
    </location>
</feature>
<dbReference type="AlphaFoldDB" id="Q01SU3"/>
<evidence type="ECO:0000313" key="2">
    <source>
        <dbReference type="EMBL" id="ABJ87277.1"/>
    </source>
</evidence>
<dbReference type="InParanoid" id="Q01SU3"/>